<feature type="domain" description="Thioredoxin" evidence="5">
    <location>
        <begin position="20"/>
        <end position="143"/>
    </location>
</feature>
<feature type="transmembrane region" description="Helical" evidence="3">
    <location>
        <begin position="655"/>
        <end position="675"/>
    </location>
</feature>
<dbReference type="Gene3D" id="3.40.30.10">
    <property type="entry name" value="Glutaredoxin"/>
    <property type="match status" value="2"/>
</dbReference>
<keyword evidence="3" id="KW-1133">Transmembrane helix</keyword>
<dbReference type="InterPro" id="IPR036249">
    <property type="entry name" value="Thioredoxin-like_sf"/>
</dbReference>
<proteinExistence type="inferred from homology"/>
<accession>A0A4C2E0E0</accession>
<keyword evidence="2 4" id="KW-0732">Signal</keyword>
<name>A0A4C2E0E0_9SACH</name>
<comment type="similarity">
    <text evidence="1">Belongs to the protein disulfide isomerase family.</text>
</comment>
<evidence type="ECO:0000259" key="5">
    <source>
        <dbReference type="PROSITE" id="PS51352"/>
    </source>
</evidence>
<evidence type="ECO:0000313" key="6">
    <source>
        <dbReference type="EMBL" id="GCE97734.1"/>
    </source>
</evidence>
<dbReference type="Proteomes" id="UP000301737">
    <property type="component" value="Unassembled WGS sequence"/>
</dbReference>
<feature type="signal peptide" evidence="4">
    <location>
        <begin position="1"/>
        <end position="23"/>
    </location>
</feature>
<dbReference type="AlphaFoldDB" id="A0A4C2E0E0"/>
<dbReference type="PANTHER" id="PTHR45672:SF3">
    <property type="entry name" value="THIOREDOXIN DOMAIN-CONTAINING PROTEIN 5"/>
    <property type="match status" value="1"/>
</dbReference>
<dbReference type="Pfam" id="PF00085">
    <property type="entry name" value="Thioredoxin"/>
    <property type="match status" value="1"/>
</dbReference>
<comment type="caution">
    <text evidence="6">The sequence shown here is derived from an EMBL/GenBank/DDBJ whole genome shotgun (WGS) entry which is preliminary data.</text>
</comment>
<reference evidence="6 7" key="1">
    <citation type="submission" date="2019-01" db="EMBL/GenBank/DDBJ databases">
        <title>Draft Genome Sequencing of Zygosaccharomyces mellis Ca-7.</title>
        <authorList>
            <person name="Shiwa Y."/>
            <person name="Kanesaki Y."/>
            <person name="Ishige T."/>
            <person name="Mura K."/>
            <person name="Hori T."/>
            <person name="Tamura T."/>
        </authorList>
    </citation>
    <scope>NUCLEOTIDE SEQUENCE [LARGE SCALE GENOMIC DNA]</scope>
    <source>
        <strain evidence="6 7">Ca-7</strain>
    </source>
</reference>
<dbReference type="InterPro" id="IPR051063">
    <property type="entry name" value="PDI"/>
</dbReference>
<evidence type="ECO:0000256" key="3">
    <source>
        <dbReference type="SAM" id="Phobius"/>
    </source>
</evidence>
<evidence type="ECO:0000256" key="4">
    <source>
        <dbReference type="SAM" id="SignalP"/>
    </source>
</evidence>
<keyword evidence="7" id="KW-1185">Reference proteome</keyword>
<dbReference type="SUPFAM" id="SSF52833">
    <property type="entry name" value="Thioredoxin-like"/>
    <property type="match status" value="2"/>
</dbReference>
<dbReference type="PANTHER" id="PTHR45672">
    <property type="entry name" value="PROTEIN DISULFIDE-ISOMERASE C17H9.14C-RELATED"/>
    <property type="match status" value="1"/>
</dbReference>
<dbReference type="GO" id="GO:0006457">
    <property type="term" value="P:protein folding"/>
    <property type="evidence" value="ECO:0007669"/>
    <property type="project" value="TreeGrafter"/>
</dbReference>
<feature type="chain" id="PRO_5020696013" description="Thioredoxin domain-containing protein" evidence="4">
    <location>
        <begin position="24"/>
        <end position="703"/>
    </location>
</feature>
<sequence length="703" mass="80644">MRLSKLLSTLYLIIIGITGFSSASRNNDDEFRPRPPLGKKEFREELQSGLHLVEFFSPQCPHCLDFAPIWHETWRKFHKEGERLNISFVQVNCIKDGDLCNEEGILAFPAIKLYGPQGFIKNYPDKYERTEKDLITFAREESLDSINMEIIDPTISSKNLNAQDFNELLAGRGTKPCFVSFWPSNDHEDPLAESKNYDFCPPCQSFQKVWAQITKKLLVHGVDTGHINCKTLPNLCHEMGFNRLVNGAHMERNYPRVALVLPGNGVNNLFVFENGFFSSVWPYEDFVARAILNSKAPEISSEKILQLVHQTFQFPENSDHPFPSQGLHVVFSYDPDNAVPEDFHVLEHLVNHLAKVPNAYLHKSKDDISMTARFSLDYMYEKINYNGSESIKSPKNEYLELNLVPRSPTFYIFKEGDWVPHLYVGDSTTETRNVEALAKWFNESALPVVSEVTSYNFNRLLSFRPSEYDAVVIQLVNLTDSESIRLSNKQLKNFITAAYDYEDVRMQNVVNVRARKRFDKNTRVKGLKAAKASSGKIGKVYREEIKLEDNNKVILGYVDISKGIRVLEGLGFQKGRNDYRSGDVLVVDSRSSSFTENDVFGNRLTTDSMYSIRETLIKLILPEISQFHESLQSEELFFDYSRNPDIFGTVKKHRVLYYFFVLGTLMLIIKMLSLYKSAKARKRYNAKKNAVGILGQQSKKSKD</sequence>
<protein>
    <recommendedName>
        <fullName evidence="5">Thioredoxin domain-containing protein</fullName>
    </recommendedName>
</protein>
<organism evidence="6 7">
    <name type="scientific">Zygosaccharomyces mellis</name>
    <dbReference type="NCBI Taxonomy" id="42258"/>
    <lineage>
        <taxon>Eukaryota</taxon>
        <taxon>Fungi</taxon>
        <taxon>Dikarya</taxon>
        <taxon>Ascomycota</taxon>
        <taxon>Saccharomycotina</taxon>
        <taxon>Saccharomycetes</taxon>
        <taxon>Saccharomycetales</taxon>
        <taxon>Saccharomycetaceae</taxon>
        <taxon>Zygosaccharomyces</taxon>
    </lineage>
</organism>
<keyword evidence="3" id="KW-0472">Membrane</keyword>
<dbReference type="InterPro" id="IPR013766">
    <property type="entry name" value="Thioredoxin_domain"/>
</dbReference>
<dbReference type="GO" id="GO:0003756">
    <property type="term" value="F:protein disulfide isomerase activity"/>
    <property type="evidence" value="ECO:0007669"/>
    <property type="project" value="TreeGrafter"/>
</dbReference>
<gene>
    <name evidence="6" type="ORF">ZYGM_004812</name>
</gene>
<keyword evidence="3" id="KW-0812">Transmembrane</keyword>
<evidence type="ECO:0000256" key="1">
    <source>
        <dbReference type="ARBA" id="ARBA00006347"/>
    </source>
</evidence>
<dbReference type="OrthoDB" id="72053at2759"/>
<evidence type="ECO:0000313" key="7">
    <source>
        <dbReference type="Proteomes" id="UP000301737"/>
    </source>
</evidence>
<dbReference type="PROSITE" id="PS51352">
    <property type="entry name" value="THIOREDOXIN_2"/>
    <property type="match status" value="1"/>
</dbReference>
<dbReference type="EMBL" id="BIMX01000002">
    <property type="protein sequence ID" value="GCE97734.1"/>
    <property type="molecule type" value="Genomic_DNA"/>
</dbReference>
<dbReference type="CDD" id="cd02961">
    <property type="entry name" value="PDI_a_family"/>
    <property type="match status" value="1"/>
</dbReference>
<dbReference type="GO" id="GO:0005783">
    <property type="term" value="C:endoplasmic reticulum"/>
    <property type="evidence" value="ECO:0007669"/>
    <property type="project" value="TreeGrafter"/>
</dbReference>
<evidence type="ECO:0000256" key="2">
    <source>
        <dbReference type="ARBA" id="ARBA00022729"/>
    </source>
</evidence>